<dbReference type="InterPro" id="IPR029030">
    <property type="entry name" value="Caspase-like_dom_sf"/>
</dbReference>
<feature type="transmembrane region" description="Helical" evidence="2">
    <location>
        <begin position="625"/>
        <end position="658"/>
    </location>
</feature>
<dbReference type="InterPro" id="IPR011600">
    <property type="entry name" value="Pept_C14_caspase"/>
</dbReference>
<dbReference type="Proteomes" id="UP000295060">
    <property type="component" value="Unassembled WGS sequence"/>
</dbReference>
<dbReference type="InterPro" id="IPR052039">
    <property type="entry name" value="Caspase-related_regulators"/>
</dbReference>
<dbReference type="InterPro" id="IPR018247">
    <property type="entry name" value="EF_Hand_1_Ca_BS"/>
</dbReference>
<evidence type="ECO:0000259" key="3">
    <source>
        <dbReference type="Pfam" id="PF00656"/>
    </source>
</evidence>
<dbReference type="PANTHER" id="PTHR22576">
    <property type="entry name" value="MUCOSA ASSOCIATED LYMPHOID TISSUE LYMPHOMA TRANSLOCATION PROTEIN 1/PARACASPASE"/>
    <property type="match status" value="1"/>
</dbReference>
<protein>
    <submittedName>
        <fullName evidence="4">Caspase domain-containing protein</fullName>
    </submittedName>
</protein>
<organism evidence="4 5">
    <name type="scientific">Kribbella pratensis</name>
    <dbReference type="NCBI Taxonomy" id="2512112"/>
    <lineage>
        <taxon>Bacteria</taxon>
        <taxon>Bacillati</taxon>
        <taxon>Actinomycetota</taxon>
        <taxon>Actinomycetes</taxon>
        <taxon>Propionibacteriales</taxon>
        <taxon>Kribbellaceae</taxon>
        <taxon>Kribbella</taxon>
    </lineage>
</organism>
<keyword evidence="2" id="KW-0812">Transmembrane</keyword>
<gene>
    <name evidence="4" type="ORF">EV137_7079</name>
</gene>
<dbReference type="SUPFAM" id="SSF52129">
    <property type="entry name" value="Caspase-like"/>
    <property type="match status" value="1"/>
</dbReference>
<dbReference type="Pfam" id="PF00656">
    <property type="entry name" value="Peptidase_C14"/>
    <property type="match status" value="1"/>
</dbReference>
<feature type="domain" description="Peptidase C14 caspase" evidence="3">
    <location>
        <begin position="4"/>
        <end position="242"/>
    </location>
</feature>
<dbReference type="EMBL" id="SODU01000004">
    <property type="protein sequence ID" value="TDW84272.1"/>
    <property type="molecule type" value="Genomic_DNA"/>
</dbReference>
<feature type="compositionally biased region" description="Pro residues" evidence="1">
    <location>
        <begin position="439"/>
        <end position="470"/>
    </location>
</feature>
<evidence type="ECO:0000313" key="4">
    <source>
        <dbReference type="EMBL" id="TDW84272.1"/>
    </source>
</evidence>
<dbReference type="NCBIfam" id="NF047832">
    <property type="entry name" value="caspase_w_EACC1"/>
    <property type="match status" value="1"/>
</dbReference>
<feature type="transmembrane region" description="Helical" evidence="2">
    <location>
        <begin position="596"/>
        <end position="619"/>
    </location>
</feature>
<keyword evidence="5" id="KW-1185">Reference proteome</keyword>
<comment type="caution">
    <text evidence="4">The sequence shown here is derived from an EMBL/GenBank/DDBJ whole genome shotgun (WGS) entry which is preliminary data.</text>
</comment>
<proteinExistence type="predicted"/>
<feature type="region of interest" description="Disordered" evidence="1">
    <location>
        <begin position="420"/>
        <end position="586"/>
    </location>
</feature>
<keyword evidence="2" id="KW-1133">Transmembrane helix</keyword>
<evidence type="ECO:0000256" key="2">
    <source>
        <dbReference type="SAM" id="Phobius"/>
    </source>
</evidence>
<keyword evidence="2" id="KW-0472">Membrane</keyword>
<dbReference type="RefSeq" id="WP_134132392.1">
    <property type="nucleotide sequence ID" value="NZ_SODU01000004.1"/>
</dbReference>
<reference evidence="4 5" key="1">
    <citation type="submission" date="2019-03" db="EMBL/GenBank/DDBJ databases">
        <title>Genomic Encyclopedia of Type Strains, Phase III (KMG-III): the genomes of soil and plant-associated and newly described type strains.</title>
        <authorList>
            <person name="Whitman W."/>
        </authorList>
    </citation>
    <scope>NUCLEOTIDE SEQUENCE [LARGE SCALE GENOMIC DNA]</scope>
    <source>
        <strain evidence="4 5">VKMAc-2574</strain>
    </source>
</reference>
<dbReference type="Gene3D" id="3.40.50.1460">
    <property type="match status" value="1"/>
</dbReference>
<name>A0ABY2F7B0_9ACTN</name>
<dbReference type="PANTHER" id="PTHR22576:SF37">
    <property type="entry name" value="MUCOSA-ASSOCIATED LYMPHOID TISSUE LYMPHOMA TRANSLOCATION PROTEIN 1"/>
    <property type="match status" value="1"/>
</dbReference>
<evidence type="ECO:0000313" key="5">
    <source>
        <dbReference type="Proteomes" id="UP000295060"/>
    </source>
</evidence>
<accession>A0ABY2F7B0</accession>
<sequence length="1075" mass="115116">MDGRRRALIVANDEYDHDGLRHLRSPAADAEALGRVLGDGQIGAFDVETVRNEPSYVIQTRIEDLLAESQPDDVLLLHFSCHGLKSESGELFFAARNTRPNRLSSTAISADFVRRCMQASRSRSVVLLLDCCYGGAFGKGVAVRSTGDVNVLDSFPGNRVGGGRGRAVITASNSIEYAFEGDELADDHSSRPSVFTTALVEGLATGDADRDEDGWVSLNELYDYVFDRVRAQTPHQTPSRDVEMQGELYLARSRRRRIKPQPIPADLQAAMTDANMFSRLGAVSELRSRLLSENLPAAVGAHEALVEIARTDIQYVAEPAQAAVREATLRPSATALRFEPVVSGAEPPHLVLQLLGPPVARICTPHASDDWIHVEETPEGLDISVDTRATRTGTLNLKGPTGEVDLPVTVTVLPAEQLAAPEEPPTAEEPPAAKDVPPAQKPPAPADVPSAEEPPAPADVPSAEEPPAPADVPSAEEPPAAEDLPSAQAPSVGEQVRATEETPTVQDAPAVSGAPVATTEPAPGPAPTEPQVAPAASVSAAAPRPGRPHPDPARTAPAGVRPTEPVQPRPVESGAPPPTAQPVAAQRSGGREIGSILWALIPLLSLGLLAFVPFVHAAVRLKNAALWLAAAGYAALLVAFLALNVPAILILLIVAASIHAFVLRERVFAVAEATPVGRPAAPPATARQVPMPHFRVVALGIAGSGKTVYLSSMFHTVNVPTATRSYFLETAAAQRIYLSKVFDEVSDTAEPWPRGTRTGETRELVFDCMSFDRGTKHQVFTISYLDYAGELLETQQAAGSTGLSDLEARIRNAHGLLGMLDGYRVLQFLRGEPAGQRYFRSSIQPMTGMMAGATCPIHFVLTKWDLIRGFGEPVDADDNLRLSLVRDALMNTAQLNALVETHSWEGRIIRLIPVSAVGPDFAQMDTDGRILKLPNGQLHPANVEVPLTAILPDLFRQVEQSLDPATRQQLAADARSRHEPRFSMTAFLNLPAGATLGRRLQDVVGGSAGREVVGMFLDWMAGMPTDEARAVGEQRRDARRQAATVELARARVLGEFAADLQRLEERLPASRLGGR</sequence>
<feature type="compositionally biased region" description="Low complexity" evidence="1">
    <location>
        <begin position="529"/>
        <end position="543"/>
    </location>
</feature>
<dbReference type="PROSITE" id="PS00018">
    <property type="entry name" value="EF_HAND_1"/>
    <property type="match status" value="1"/>
</dbReference>
<evidence type="ECO:0000256" key="1">
    <source>
        <dbReference type="SAM" id="MobiDB-lite"/>
    </source>
</evidence>